<sequence length="249" mass="26458">MRPEQRVVLDRSAGPSERWLAAVALGGQGRYAAARAVLRPLRRCPDPVVRSLAASTEGSLWRQLGWHRLAGIHDGRALLELGGSGSGHLDAQADALIGLAADSIGANRLERGLTLLSRCALLLDGSDGAERPRIRMQWVHAEIALAQGRCTDALQHAEHAAALSRSYPSVRHAVKSDLLVAAAQMASGRSAEAARDVRSITSRADVHGLLPLAWASSMLGVALGDEASSGARDRYCATIRQRGGVFRSE</sequence>
<gene>
    <name evidence="1" type="ORF">GCM10007304_29890</name>
</gene>
<keyword evidence="2" id="KW-1185">Reference proteome</keyword>
<evidence type="ECO:0000313" key="1">
    <source>
        <dbReference type="EMBL" id="GGG13847.1"/>
    </source>
</evidence>
<accession>A0A917LDA6</accession>
<evidence type="ECO:0000313" key="2">
    <source>
        <dbReference type="Proteomes" id="UP000654257"/>
    </source>
</evidence>
<proteinExistence type="predicted"/>
<reference evidence="1" key="1">
    <citation type="journal article" date="2014" name="Int. J. Syst. Evol. Microbiol.">
        <title>Complete genome sequence of Corynebacterium casei LMG S-19264T (=DSM 44701T), isolated from a smear-ripened cheese.</title>
        <authorList>
            <consortium name="US DOE Joint Genome Institute (JGI-PGF)"/>
            <person name="Walter F."/>
            <person name="Albersmeier A."/>
            <person name="Kalinowski J."/>
            <person name="Ruckert C."/>
        </authorList>
    </citation>
    <scope>NUCLEOTIDE SEQUENCE</scope>
    <source>
        <strain evidence="1">CCM 7905</strain>
    </source>
</reference>
<name>A0A917LDA6_9NOCA</name>
<reference evidence="1" key="2">
    <citation type="submission" date="2020-09" db="EMBL/GenBank/DDBJ databases">
        <authorList>
            <person name="Sun Q."/>
            <person name="Sedlacek I."/>
        </authorList>
    </citation>
    <scope>NUCLEOTIDE SEQUENCE</scope>
    <source>
        <strain evidence="1">CCM 7905</strain>
    </source>
</reference>
<dbReference type="Proteomes" id="UP000654257">
    <property type="component" value="Unassembled WGS sequence"/>
</dbReference>
<organism evidence="1 2">
    <name type="scientific">Rhodococcoides trifolii</name>
    <dbReference type="NCBI Taxonomy" id="908250"/>
    <lineage>
        <taxon>Bacteria</taxon>
        <taxon>Bacillati</taxon>
        <taxon>Actinomycetota</taxon>
        <taxon>Actinomycetes</taxon>
        <taxon>Mycobacteriales</taxon>
        <taxon>Nocardiaceae</taxon>
        <taxon>Rhodococcoides</taxon>
    </lineage>
</organism>
<comment type="caution">
    <text evidence="1">The sequence shown here is derived from an EMBL/GenBank/DDBJ whole genome shotgun (WGS) entry which is preliminary data.</text>
</comment>
<dbReference type="RefSeq" id="WP_188545646.1">
    <property type="nucleotide sequence ID" value="NZ_BMCU01000003.1"/>
</dbReference>
<protein>
    <submittedName>
        <fullName evidence="1">Uncharacterized protein</fullName>
    </submittedName>
</protein>
<dbReference type="AlphaFoldDB" id="A0A917LDA6"/>
<dbReference type="EMBL" id="BMCU01000003">
    <property type="protein sequence ID" value="GGG13847.1"/>
    <property type="molecule type" value="Genomic_DNA"/>
</dbReference>